<dbReference type="EMBL" id="LGSR01000012">
    <property type="protein sequence ID" value="KOS21263.1"/>
    <property type="molecule type" value="Genomic_DNA"/>
</dbReference>
<dbReference type="OrthoDB" id="5329403at2759"/>
<comment type="caution">
    <text evidence="2">The sequence shown here is derived from an EMBL/GenBank/DDBJ whole genome shotgun (WGS) entry which is preliminary data.</text>
</comment>
<feature type="region of interest" description="Disordered" evidence="1">
    <location>
        <begin position="40"/>
        <end position="113"/>
    </location>
</feature>
<keyword evidence="3" id="KW-1185">Reference proteome</keyword>
<reference evidence="2 3" key="1">
    <citation type="submission" date="2015-07" db="EMBL/GenBank/DDBJ databases">
        <title>The genome of the fungus Escovopsis weberi, a specialized disease agent of ant agriculture.</title>
        <authorList>
            <person name="de Man T.J."/>
            <person name="Stajich J.E."/>
            <person name="Kubicek C.P."/>
            <person name="Chenthamara K."/>
            <person name="Atanasova L."/>
            <person name="Druzhinina I.S."/>
            <person name="Birnbaum S."/>
            <person name="Barribeau S.M."/>
            <person name="Teiling C."/>
            <person name="Suen G."/>
            <person name="Currie C."/>
            <person name="Gerardo N.M."/>
        </authorList>
    </citation>
    <scope>NUCLEOTIDE SEQUENCE [LARGE SCALE GENOMIC DNA]</scope>
</reference>
<dbReference type="AlphaFoldDB" id="A0A0M9VVR3"/>
<evidence type="ECO:0000313" key="2">
    <source>
        <dbReference type="EMBL" id="KOS21263.1"/>
    </source>
</evidence>
<feature type="region of interest" description="Disordered" evidence="1">
    <location>
        <begin position="347"/>
        <end position="371"/>
    </location>
</feature>
<sequence>MMHPNGPGFPPMMPFGTDMIPGSGFDNFPRPAAMPCGGPMDLRPHGSALGHSAPHSFHGSQSSVHPEENGMYPQYPPGLRNGAAGPGEDQRGAMGQNIGSLDYGRMGPNPGAPFRDVAAGDHVDALVAHIQRHFSSPELADCCLELRYADDRAPPMRIPGHRLVFSRSLRLAGLVRKQAFQTGPADGAPQTLLLETQSSWVRSDSFYMALQYLYGLPLLQPPSWRDNVNGSEVTSAGSSAIEQFEFAISYAAAGHLLVDNRILARGCEIAAQVLTWQTVELALAFALEKYTDKGSYEAYKYGDGSRVLLNAVVTFIIQHFPPNFSLNADSRELVPFARFPVGLLPSPPTSDAAAQSPHLSSPSEASVHMSRNHKARKLSNIQFGDLPCAEEDETPKPPSPAQPASYSTLSRILLDIPFPQLKMILESPGTGNVHAWANAEARYKIIKSAVDERETRRRRALEAILAGRVPDAGKIREGLRRPEPQDLGPWTAVGWQEDVLPYGNANGPSLGRRWAPIMEPPTGLTSVYP</sequence>
<accession>A0A0M9VVR3</accession>
<dbReference type="Proteomes" id="UP000053831">
    <property type="component" value="Unassembled WGS sequence"/>
</dbReference>
<organism evidence="2 3">
    <name type="scientific">Escovopsis weberi</name>
    <dbReference type="NCBI Taxonomy" id="150374"/>
    <lineage>
        <taxon>Eukaryota</taxon>
        <taxon>Fungi</taxon>
        <taxon>Dikarya</taxon>
        <taxon>Ascomycota</taxon>
        <taxon>Pezizomycotina</taxon>
        <taxon>Sordariomycetes</taxon>
        <taxon>Hypocreomycetidae</taxon>
        <taxon>Hypocreales</taxon>
        <taxon>Hypocreaceae</taxon>
        <taxon>Escovopsis</taxon>
    </lineage>
</organism>
<protein>
    <submittedName>
        <fullName evidence="2">Uncharacterized protein</fullName>
    </submittedName>
</protein>
<evidence type="ECO:0000313" key="3">
    <source>
        <dbReference type="Proteomes" id="UP000053831"/>
    </source>
</evidence>
<evidence type="ECO:0000256" key="1">
    <source>
        <dbReference type="SAM" id="MobiDB-lite"/>
    </source>
</evidence>
<gene>
    <name evidence="2" type="ORF">ESCO_006864</name>
</gene>
<name>A0A0M9VVR3_ESCWE</name>
<proteinExistence type="predicted"/>